<gene>
    <name evidence="5" type="ORF">GFK26_15185</name>
</gene>
<dbReference type="PANTHER" id="PTHR16943:SF8">
    <property type="entry name" value="2-METHYLCITRATE DEHYDRATASE"/>
    <property type="match status" value="1"/>
</dbReference>
<dbReference type="InterPro" id="IPR045336">
    <property type="entry name" value="MmgE_PrpD_N"/>
</dbReference>
<dbReference type="InterPro" id="IPR042188">
    <property type="entry name" value="MmgE/PrpD_sf_2"/>
</dbReference>
<organism evidence="5 6">
    <name type="scientific">Variovorax paradoxus</name>
    <dbReference type="NCBI Taxonomy" id="34073"/>
    <lineage>
        <taxon>Bacteria</taxon>
        <taxon>Pseudomonadati</taxon>
        <taxon>Pseudomonadota</taxon>
        <taxon>Betaproteobacteria</taxon>
        <taxon>Burkholderiales</taxon>
        <taxon>Comamonadaceae</taxon>
        <taxon>Variovorax</taxon>
    </lineage>
</organism>
<evidence type="ECO:0000313" key="6">
    <source>
        <dbReference type="Proteomes" id="UP000326780"/>
    </source>
</evidence>
<dbReference type="PANTHER" id="PTHR16943">
    <property type="entry name" value="2-METHYLCITRATE DEHYDRATASE-RELATED"/>
    <property type="match status" value="1"/>
</dbReference>
<dbReference type="InterPro" id="IPR045337">
    <property type="entry name" value="MmgE_PrpD_C"/>
</dbReference>
<dbReference type="Gene3D" id="3.30.1330.120">
    <property type="entry name" value="2-methylcitrate dehydratase PrpD"/>
    <property type="match status" value="1"/>
</dbReference>
<dbReference type="SUPFAM" id="SSF103378">
    <property type="entry name" value="2-methylcitrate dehydratase PrpD"/>
    <property type="match status" value="1"/>
</dbReference>
<dbReference type="Gene3D" id="1.10.4100.10">
    <property type="entry name" value="2-methylcitrate dehydratase PrpD"/>
    <property type="match status" value="1"/>
</dbReference>
<dbReference type="InterPro" id="IPR005656">
    <property type="entry name" value="MmgE_PrpD"/>
</dbReference>
<name>A0A5Q0M2N3_VARPD</name>
<dbReference type="GO" id="GO:0016829">
    <property type="term" value="F:lyase activity"/>
    <property type="evidence" value="ECO:0007669"/>
    <property type="project" value="InterPro"/>
</dbReference>
<feature type="domain" description="MmgE/PrpD N-terminal" evidence="3">
    <location>
        <begin position="37"/>
        <end position="270"/>
    </location>
</feature>
<dbReference type="Proteomes" id="UP000326780">
    <property type="component" value="Chromosome"/>
</dbReference>
<evidence type="ECO:0000256" key="1">
    <source>
        <dbReference type="ARBA" id="ARBA00006174"/>
    </source>
</evidence>
<accession>A0A5Q0M2N3</accession>
<dbReference type="InterPro" id="IPR042183">
    <property type="entry name" value="MmgE/PrpD_sf_1"/>
</dbReference>
<dbReference type="EMBL" id="CP045644">
    <property type="protein sequence ID" value="QFZ84000.1"/>
    <property type="molecule type" value="Genomic_DNA"/>
</dbReference>
<dbReference type="InterPro" id="IPR036148">
    <property type="entry name" value="MmgE/PrpD_sf"/>
</dbReference>
<dbReference type="Pfam" id="PF03972">
    <property type="entry name" value="MmgE_PrpD_N"/>
    <property type="match status" value="1"/>
</dbReference>
<comment type="similarity">
    <text evidence="1">Belongs to the PrpD family.</text>
</comment>
<feature type="region of interest" description="Disordered" evidence="2">
    <location>
        <begin position="1"/>
        <end position="25"/>
    </location>
</feature>
<dbReference type="AlphaFoldDB" id="A0A5Q0M2N3"/>
<protein>
    <submittedName>
        <fullName evidence="5">MmgE/PrpD family protein</fullName>
    </submittedName>
</protein>
<proteinExistence type="inferred from homology"/>
<evidence type="ECO:0000313" key="5">
    <source>
        <dbReference type="EMBL" id="QFZ84000.1"/>
    </source>
</evidence>
<evidence type="ECO:0000259" key="3">
    <source>
        <dbReference type="Pfam" id="PF03972"/>
    </source>
</evidence>
<dbReference type="Pfam" id="PF19305">
    <property type="entry name" value="MmgE_PrpD_C"/>
    <property type="match status" value="1"/>
</dbReference>
<sequence>MLIATNPRCDARRHSTRTPVKTAKTEPDDQIAVTRLLAEWSSDTRDGAVSATAFEWARHVMLDWLAVTIAAANEPLVRMLVQTYGGSSDLSCTLLAHGARARPHDAALINGAAGHALDFDDVASRMFGHPSVPVVPAALALAQSEGASGRDLLRALVVGHEIESRLGEMVGPSHYLHGFHATGTVGTFGAAAACANLLRLNAGQTAHALGLAATQAAGLKSMFGTMAKPLHAGKAAMNGLMAAQLAARGFTANDSAIECLQGFAQTMAPERAPFPKRIDTGGGFAIESTLFKYHASCYLTHSAIEAIRQARQRHGIDLDAMASMTINVSGNHRGVCDIEVPQTGLSVKFSIQHLAALALDGANTAALDLYIDETARDARYVAARDRIALVMNESAEDRNFASVTLRTRSGQTFTEEANVAVPATDLPAQWQRLQVKARAIAEPVIGAARFERLVDAVGALDRSPSLNPLLEAIQ</sequence>
<evidence type="ECO:0000256" key="2">
    <source>
        <dbReference type="SAM" id="MobiDB-lite"/>
    </source>
</evidence>
<reference evidence="5 6" key="1">
    <citation type="submission" date="2019-10" db="EMBL/GenBank/DDBJ databases">
        <title>Complete genome sequence of Variovorax paradoxus 5C-2.</title>
        <authorList>
            <person name="Gogoleva N.E."/>
            <person name="Balkin A.S."/>
        </authorList>
    </citation>
    <scope>NUCLEOTIDE SEQUENCE [LARGE SCALE GENOMIC DNA]</scope>
    <source>
        <strain evidence="5 6">5C-2</strain>
    </source>
</reference>
<evidence type="ECO:0000259" key="4">
    <source>
        <dbReference type="Pfam" id="PF19305"/>
    </source>
</evidence>
<feature type="domain" description="MmgE/PrpD C-terminal" evidence="4">
    <location>
        <begin position="294"/>
        <end position="454"/>
    </location>
</feature>